<accession>A0A8B6EWR7</accession>
<dbReference type="AlphaFoldDB" id="A0A8B6EWR7"/>
<protein>
    <submittedName>
        <fullName evidence="1">Uncharacterized protein</fullName>
    </submittedName>
</protein>
<evidence type="ECO:0000313" key="2">
    <source>
        <dbReference type="Proteomes" id="UP000596742"/>
    </source>
</evidence>
<gene>
    <name evidence="1" type="ORF">MGAL_10B070180</name>
</gene>
<dbReference type="OrthoDB" id="5983328at2759"/>
<dbReference type="PANTHER" id="PTHR46601:SF1">
    <property type="entry name" value="ADF-H DOMAIN-CONTAINING PROTEIN"/>
    <property type="match status" value="1"/>
</dbReference>
<proteinExistence type="predicted"/>
<dbReference type="PANTHER" id="PTHR46601">
    <property type="entry name" value="ULP_PROTEASE DOMAIN-CONTAINING PROTEIN"/>
    <property type="match status" value="1"/>
</dbReference>
<name>A0A8B6EWR7_MYTGA</name>
<keyword evidence="2" id="KW-1185">Reference proteome</keyword>
<reference evidence="1" key="1">
    <citation type="submission" date="2018-11" db="EMBL/GenBank/DDBJ databases">
        <authorList>
            <person name="Alioto T."/>
            <person name="Alioto T."/>
        </authorList>
    </citation>
    <scope>NUCLEOTIDE SEQUENCE</scope>
</reference>
<evidence type="ECO:0000313" key="1">
    <source>
        <dbReference type="EMBL" id="VDI39966.1"/>
    </source>
</evidence>
<dbReference type="EMBL" id="UYJE01005742">
    <property type="protein sequence ID" value="VDI39966.1"/>
    <property type="molecule type" value="Genomic_DNA"/>
</dbReference>
<dbReference type="Proteomes" id="UP000596742">
    <property type="component" value="Unassembled WGS sequence"/>
</dbReference>
<comment type="caution">
    <text evidence="1">The sequence shown here is derived from an EMBL/GenBank/DDBJ whole genome shotgun (WGS) entry which is preliminary data.</text>
</comment>
<organism evidence="1 2">
    <name type="scientific">Mytilus galloprovincialis</name>
    <name type="common">Mediterranean mussel</name>
    <dbReference type="NCBI Taxonomy" id="29158"/>
    <lineage>
        <taxon>Eukaryota</taxon>
        <taxon>Metazoa</taxon>
        <taxon>Spiralia</taxon>
        <taxon>Lophotrochozoa</taxon>
        <taxon>Mollusca</taxon>
        <taxon>Bivalvia</taxon>
        <taxon>Autobranchia</taxon>
        <taxon>Pteriomorphia</taxon>
        <taxon>Mytilida</taxon>
        <taxon>Mytiloidea</taxon>
        <taxon>Mytilidae</taxon>
        <taxon>Mytilinae</taxon>
        <taxon>Mytilus</taxon>
    </lineage>
</organism>
<sequence length="878" mass="102028">MWKEKKAQKNRERCKQKYEMKKNDRINALKQKCHSCGYSETSAAKRKRKERKIKADKRLYETERKRKYRKTQNKDSDIHTINDIKNTFSNKMEKSRAVKAMKRALPTTPKKRVAVMATYLDNKHSPTVQSLEKLKFVVTPEEKTDIQLGNAVLNDLKEIVDQAKFSRSDSARTALSVIVASTSGKNITKERKKTLLSRKLGLPLKRISKGKRVRTQIFSSEKSCWTYIERKTRKDAITDDVKKIAYNFWTDPNTSRPSGNKNDTKRIRIGPKQFLKHPIYILDKSQTEVFNDFCINNPNIKMNQRTFERLKPYFVRSARPKDRVTCCCRYHIEAKSLFSKTMDFRKKYTIPNISDFEKNVYPIYEHLTDIAVATLCDKDQVNNSYSKACLDRECSKCGLSLLKFTDEELNVSDDAPNVSWERYDYITVNSKKKLTLVRKCTKPGEMFNYFRQLLEKFAGHQFRAQWQNAQLKCLKENLLPNHCIIIHDYSENYGCKEKFKLQQTYFQRTEVSIHVSVIYRHAILEVDGVESLPDIPFIITEHFFVISPDEKHDQFFTQKVQTLVKEYLDLIQYDVKVIHEFTDGCPVQYKSRNCFGMLTDICSKHEYELFIRNYFETSHAKGPQDAAGGFLKNQVDMAVFRGKEIIQSADDFFKYCEKHLKDTKSLYCKRRIFRYVQSIDRDTISFKPVPGFRSLHQVFSSFNDANLTVRYLSCYSCENCLVGTYKDCTNNSIGSKATIPIVVDNNRTRHSGPEESTENYEMEDLITLGTILAVYTDEADSNYYLFKADACPETLKKDTTDDWGITYVKGSKVVRGLYFDQTKKLLSYKLLDKKHSIISIASVIYISPTLQCSTRGTVTLPETTHLDILSVLDEMEGA</sequence>